<protein>
    <recommendedName>
        <fullName evidence="1">F-box domain-containing protein</fullName>
    </recommendedName>
</protein>
<name>A0A0H2R748_9AGAM</name>
<dbReference type="OrthoDB" id="3221235at2759"/>
<dbReference type="InterPro" id="IPR001810">
    <property type="entry name" value="F-box_dom"/>
</dbReference>
<proteinExistence type="predicted"/>
<dbReference type="AlphaFoldDB" id="A0A0H2R748"/>
<keyword evidence="3" id="KW-1185">Reference proteome</keyword>
<dbReference type="Proteomes" id="UP000053477">
    <property type="component" value="Unassembled WGS sequence"/>
</dbReference>
<accession>A0A0H2R748</accession>
<feature type="domain" description="F-box" evidence="1">
    <location>
        <begin position="112"/>
        <end position="170"/>
    </location>
</feature>
<dbReference type="Pfam" id="PF12937">
    <property type="entry name" value="F-box-like"/>
    <property type="match status" value="1"/>
</dbReference>
<reference evidence="2 3" key="1">
    <citation type="submission" date="2015-04" db="EMBL/GenBank/DDBJ databases">
        <title>Complete genome sequence of Schizopora paradoxa KUC8140, a cosmopolitan wood degrader in East Asia.</title>
        <authorList>
            <consortium name="DOE Joint Genome Institute"/>
            <person name="Min B."/>
            <person name="Park H."/>
            <person name="Jang Y."/>
            <person name="Kim J.-J."/>
            <person name="Kim K.H."/>
            <person name="Pangilinan J."/>
            <person name="Lipzen A."/>
            <person name="Riley R."/>
            <person name="Grigoriev I.V."/>
            <person name="Spatafora J.W."/>
            <person name="Choi I.-G."/>
        </authorList>
    </citation>
    <scope>NUCLEOTIDE SEQUENCE [LARGE SCALE GENOMIC DNA]</scope>
    <source>
        <strain evidence="2 3">KUC8140</strain>
    </source>
</reference>
<organism evidence="2 3">
    <name type="scientific">Schizopora paradoxa</name>
    <dbReference type="NCBI Taxonomy" id="27342"/>
    <lineage>
        <taxon>Eukaryota</taxon>
        <taxon>Fungi</taxon>
        <taxon>Dikarya</taxon>
        <taxon>Basidiomycota</taxon>
        <taxon>Agaricomycotina</taxon>
        <taxon>Agaricomycetes</taxon>
        <taxon>Hymenochaetales</taxon>
        <taxon>Schizoporaceae</taxon>
        <taxon>Schizopora</taxon>
    </lineage>
</organism>
<evidence type="ECO:0000259" key="1">
    <source>
        <dbReference type="Pfam" id="PF12937"/>
    </source>
</evidence>
<evidence type="ECO:0000313" key="3">
    <source>
        <dbReference type="Proteomes" id="UP000053477"/>
    </source>
</evidence>
<dbReference type="EMBL" id="KQ086126">
    <property type="protein sequence ID" value="KLO07674.1"/>
    <property type="molecule type" value="Genomic_DNA"/>
</dbReference>
<sequence>MSLVGDDKHVFCRSVDYVLDSVKALKTSLQDGRQRLDGKGLERADLKGIWSLGLHRSPTVSSSSMDVEISNVSLRRLKDAKFLLTSLLVSLDDAINEVTVKNRRTTRPNLILLPEDVLIHIFEIYIDMSVMPDYDSYAPLDVSPLILSSVCKRFREIILQLPSAWRHVSLNFPEHVLLLHKERCTNPIIHINPARSTSHTYEKMLDVIHPYHRWRELRLHVINEDHAHRYFEHLKPIIQGPFHSLECLMISNELAESLDDDSVEIPFSIYLDEEQLKFLSSWRMPKLTHLELRNVLPTRALQCENILFHSMPKIHSLSVGFKMHYESFDDEDPLNDDDFLHILPNLKSLDL</sequence>
<evidence type="ECO:0000313" key="2">
    <source>
        <dbReference type="EMBL" id="KLO07674.1"/>
    </source>
</evidence>
<dbReference type="InParanoid" id="A0A0H2R748"/>
<gene>
    <name evidence="2" type="ORF">SCHPADRAFT_638341</name>
</gene>